<sequence>MKRGTSSDSVRIVQIDTHYVETDAVNFRAVVQSLTGKNSPAVWAGSGFLSSSSSSSSLAAAAAETNVGVEAEAGKTYNYNDNEFDRFHGGAEVEAGKTYNYNDNEVDRFHGGVEAEAGKNYNDNEVDRFHGGAVAAVQPDDEGEIKYEEDDYGLSFMKANNLSFKDFDSVWSEFPLIEELP</sequence>
<name>A0AAE1IYH8_9FABA</name>
<accession>A0AAE1IYH8</accession>
<proteinExistence type="predicted"/>
<dbReference type="InterPro" id="IPR008889">
    <property type="entry name" value="VQ"/>
</dbReference>
<gene>
    <name evidence="2" type="ORF">QN277_005543</name>
</gene>
<dbReference type="EMBL" id="JAWXYG010000011">
    <property type="protein sequence ID" value="KAK4259187.1"/>
    <property type="molecule type" value="Genomic_DNA"/>
</dbReference>
<feature type="domain" description="VQ" evidence="1">
    <location>
        <begin position="15"/>
        <end position="40"/>
    </location>
</feature>
<protein>
    <recommendedName>
        <fullName evidence="1">VQ domain-containing protein</fullName>
    </recommendedName>
</protein>
<evidence type="ECO:0000313" key="2">
    <source>
        <dbReference type="EMBL" id="KAK4259187.1"/>
    </source>
</evidence>
<comment type="caution">
    <text evidence="2">The sequence shown here is derived from an EMBL/GenBank/DDBJ whole genome shotgun (WGS) entry which is preliminary data.</text>
</comment>
<dbReference type="Proteomes" id="UP001293593">
    <property type="component" value="Unassembled WGS sequence"/>
</dbReference>
<reference evidence="2" key="1">
    <citation type="submission" date="2023-10" db="EMBL/GenBank/DDBJ databases">
        <title>Chromosome-level genome of the transformable northern wattle, Acacia crassicarpa.</title>
        <authorList>
            <person name="Massaro I."/>
            <person name="Sinha N.R."/>
            <person name="Poethig S."/>
            <person name="Leichty A.R."/>
        </authorList>
    </citation>
    <scope>NUCLEOTIDE SEQUENCE</scope>
    <source>
        <strain evidence="2">Acra3RX</strain>
        <tissue evidence="2">Leaf</tissue>
    </source>
</reference>
<dbReference type="PANTHER" id="PTHR34777:SF1">
    <property type="entry name" value="VQ MOTIF-CONTAINING PROTEIN 10"/>
    <property type="match status" value="1"/>
</dbReference>
<dbReference type="InterPro" id="IPR039608">
    <property type="entry name" value="VQ_1/10"/>
</dbReference>
<evidence type="ECO:0000313" key="3">
    <source>
        <dbReference type="Proteomes" id="UP001293593"/>
    </source>
</evidence>
<evidence type="ECO:0000259" key="1">
    <source>
        <dbReference type="Pfam" id="PF05678"/>
    </source>
</evidence>
<dbReference type="AlphaFoldDB" id="A0AAE1IYH8"/>
<keyword evidence="3" id="KW-1185">Reference proteome</keyword>
<dbReference type="PANTHER" id="PTHR34777">
    <property type="entry name" value="VQ MOTIF-CONTAINING PROTEIN 10"/>
    <property type="match status" value="1"/>
</dbReference>
<dbReference type="Pfam" id="PF05678">
    <property type="entry name" value="VQ"/>
    <property type="match status" value="1"/>
</dbReference>
<organism evidence="2 3">
    <name type="scientific">Acacia crassicarpa</name>
    <name type="common">northern wattle</name>
    <dbReference type="NCBI Taxonomy" id="499986"/>
    <lineage>
        <taxon>Eukaryota</taxon>
        <taxon>Viridiplantae</taxon>
        <taxon>Streptophyta</taxon>
        <taxon>Embryophyta</taxon>
        <taxon>Tracheophyta</taxon>
        <taxon>Spermatophyta</taxon>
        <taxon>Magnoliopsida</taxon>
        <taxon>eudicotyledons</taxon>
        <taxon>Gunneridae</taxon>
        <taxon>Pentapetalae</taxon>
        <taxon>rosids</taxon>
        <taxon>fabids</taxon>
        <taxon>Fabales</taxon>
        <taxon>Fabaceae</taxon>
        <taxon>Caesalpinioideae</taxon>
        <taxon>mimosoid clade</taxon>
        <taxon>Acacieae</taxon>
        <taxon>Acacia</taxon>
    </lineage>
</organism>